<keyword evidence="3" id="KW-0488">Methylation</keyword>
<keyword evidence="5" id="KW-0812">Transmembrane</keyword>
<keyword evidence="7" id="KW-0472">Membrane</keyword>
<dbReference type="HOGENOM" id="CLU_093850_1_0_6"/>
<evidence type="ECO:0000256" key="1">
    <source>
        <dbReference type="ARBA" id="ARBA00004377"/>
    </source>
</evidence>
<evidence type="ECO:0000256" key="5">
    <source>
        <dbReference type="ARBA" id="ARBA00022692"/>
    </source>
</evidence>
<dbReference type="InterPro" id="IPR010055">
    <property type="entry name" value="T2SS_protein-GspJ"/>
</dbReference>
<organism evidence="8 9">
    <name type="scientific">Thalassolituus oleivorans MIL-1</name>
    <dbReference type="NCBI Taxonomy" id="1298593"/>
    <lineage>
        <taxon>Bacteria</taxon>
        <taxon>Pseudomonadati</taxon>
        <taxon>Pseudomonadota</taxon>
        <taxon>Gammaproteobacteria</taxon>
        <taxon>Oceanospirillales</taxon>
        <taxon>Oceanospirillaceae</taxon>
        <taxon>Thalassolituus</taxon>
    </lineage>
</organism>
<dbReference type="AlphaFoldDB" id="M5DSL9"/>
<evidence type="ECO:0000256" key="6">
    <source>
        <dbReference type="ARBA" id="ARBA00022989"/>
    </source>
</evidence>
<dbReference type="SUPFAM" id="SSF54523">
    <property type="entry name" value="Pili subunits"/>
    <property type="match status" value="1"/>
</dbReference>
<sequence>MEVMVAISITAIIGVGAVQLLSNISEASRNTDIRSEQLAGLQRFNQVITRDLEQFINRSIRDEYGDTQPSLLLDNGDYLLEFTRAGWRNSPVANDPRSTLQRVAYRIEPLDSDECESARLRLEQWGETDPKGDCLVRYFWPHLDRSTDIEVQSQVVLEQVVSLTIELTAETAPTEVGAQPERTNYDSWPPVSDPNKPEYPIAMRWQIELPRLGFIERLWLLAHDKADT</sequence>
<accession>M5DSL9</accession>
<dbReference type="NCBIfam" id="TIGR01711">
    <property type="entry name" value="gspJ"/>
    <property type="match status" value="1"/>
</dbReference>
<dbReference type="GO" id="GO:0015627">
    <property type="term" value="C:type II protein secretion system complex"/>
    <property type="evidence" value="ECO:0007669"/>
    <property type="project" value="InterPro"/>
</dbReference>
<keyword evidence="9" id="KW-1185">Reference proteome</keyword>
<evidence type="ECO:0008006" key="10">
    <source>
        <dbReference type="Google" id="ProtNLM"/>
    </source>
</evidence>
<dbReference type="eggNOG" id="COG4795">
    <property type="taxonomic scope" value="Bacteria"/>
</dbReference>
<dbReference type="PANTHER" id="PTHR39583">
    <property type="entry name" value="TYPE II SECRETION SYSTEM PROTEIN J-RELATED"/>
    <property type="match status" value="1"/>
</dbReference>
<dbReference type="KEGG" id="tol:TOL_1758"/>
<dbReference type="EMBL" id="HF680312">
    <property type="protein sequence ID" value="CCU72182.1"/>
    <property type="molecule type" value="Genomic_DNA"/>
</dbReference>
<evidence type="ECO:0000256" key="4">
    <source>
        <dbReference type="ARBA" id="ARBA00022519"/>
    </source>
</evidence>
<dbReference type="Proteomes" id="UP000011866">
    <property type="component" value="Chromosome"/>
</dbReference>
<dbReference type="PANTHER" id="PTHR39583:SF2">
    <property type="entry name" value="TYPE II SECRETION SYSTEM PROTEIN J"/>
    <property type="match status" value="1"/>
</dbReference>
<dbReference type="InterPro" id="IPR051621">
    <property type="entry name" value="T2SS_protein_J"/>
</dbReference>
<name>M5DSL9_9GAMM</name>
<dbReference type="GO" id="GO:0005886">
    <property type="term" value="C:plasma membrane"/>
    <property type="evidence" value="ECO:0007669"/>
    <property type="project" value="UniProtKB-SubCell"/>
</dbReference>
<dbReference type="Pfam" id="PF11612">
    <property type="entry name" value="T2SSJ"/>
    <property type="match status" value="1"/>
</dbReference>
<keyword evidence="4" id="KW-0997">Cell inner membrane</keyword>
<keyword evidence="6" id="KW-1133">Transmembrane helix</keyword>
<evidence type="ECO:0000313" key="8">
    <source>
        <dbReference type="EMBL" id="CCU72182.1"/>
    </source>
</evidence>
<proteinExistence type="predicted"/>
<protein>
    <recommendedName>
        <fullName evidence="10">Type II secretion system protein J</fullName>
    </recommendedName>
</protein>
<dbReference type="InterPro" id="IPR045584">
    <property type="entry name" value="Pilin-like"/>
</dbReference>
<dbReference type="GO" id="GO:0015628">
    <property type="term" value="P:protein secretion by the type II secretion system"/>
    <property type="evidence" value="ECO:0007669"/>
    <property type="project" value="InterPro"/>
</dbReference>
<comment type="subcellular location">
    <subcellularLocation>
        <location evidence="1">Cell inner membrane</location>
        <topology evidence="1">Single-pass membrane protein</topology>
    </subcellularLocation>
</comment>
<gene>
    <name evidence="8" type="ORF">TOL_1758</name>
</gene>
<evidence type="ECO:0000256" key="3">
    <source>
        <dbReference type="ARBA" id="ARBA00022481"/>
    </source>
</evidence>
<reference evidence="8 9" key="1">
    <citation type="journal article" date="2013" name="Genome Announc.">
        <title>Genome Sequence of Thalassolituus oleivorans MIL-1 (DSM 14913T).</title>
        <authorList>
            <person name="Golyshin P.N."/>
            <person name="Werner J."/>
            <person name="Chernikova T.N."/>
            <person name="Tran H."/>
            <person name="Ferrer M."/>
            <person name="Yakimov M.M."/>
            <person name="Teeling H."/>
            <person name="Golyshina O.V."/>
        </authorList>
    </citation>
    <scope>NUCLEOTIDE SEQUENCE [LARGE SCALE GENOMIC DNA]</scope>
    <source>
        <strain evidence="8 9">MIL-1</strain>
    </source>
</reference>
<evidence type="ECO:0000256" key="7">
    <source>
        <dbReference type="ARBA" id="ARBA00023136"/>
    </source>
</evidence>
<evidence type="ECO:0000256" key="2">
    <source>
        <dbReference type="ARBA" id="ARBA00022475"/>
    </source>
</evidence>
<dbReference type="STRING" id="187493.CN03_09510"/>
<dbReference type="Gene3D" id="3.10.610.10">
    <property type="entry name" value="GSPII I/J protein-like"/>
    <property type="match status" value="1"/>
</dbReference>
<evidence type="ECO:0000313" key="9">
    <source>
        <dbReference type="Proteomes" id="UP000011866"/>
    </source>
</evidence>
<keyword evidence="2" id="KW-1003">Cell membrane</keyword>